<keyword evidence="1" id="KW-0732">Signal</keyword>
<name>A0AAN4YZT7_9BILA</name>
<protein>
    <submittedName>
        <fullName evidence="2">Uncharacterized protein</fullName>
    </submittedName>
</protein>
<reference evidence="3" key="1">
    <citation type="submission" date="2022-10" db="EMBL/GenBank/DDBJ databases">
        <title>Genome assembly of Pristionchus species.</title>
        <authorList>
            <person name="Yoshida K."/>
            <person name="Sommer R.J."/>
        </authorList>
    </citation>
    <scope>NUCLEOTIDE SEQUENCE [LARGE SCALE GENOMIC DNA]</scope>
    <source>
        <strain evidence="3">RS5460</strain>
    </source>
</reference>
<accession>A0AAN4YZT7</accession>
<sequence>MSAPIALILALFAVTEARVTFPTSEVLQANDIVNNVAAFTCDDGCKVYVDGWNDNLTITQNGNFIANFTEISGEKPYNPAGLELPAGKNYKVQAEGSFTNFVLWAVSTKAPNYGLSIGAPQGTTSIKFVGSGRYATIISSFNVLEYHSFSGTFPAGYPKIYTTGYDSVGDTRCRPVFEGRSQYNVEQSRPVIMAPIVTVDFGYSGSHSMEAIQGDG</sequence>
<evidence type="ECO:0000313" key="2">
    <source>
        <dbReference type="EMBL" id="GMR30729.1"/>
    </source>
</evidence>
<dbReference type="AlphaFoldDB" id="A0AAN4YZT7"/>
<organism evidence="2 3">
    <name type="scientific">Pristionchus mayeri</name>
    <dbReference type="NCBI Taxonomy" id="1317129"/>
    <lineage>
        <taxon>Eukaryota</taxon>
        <taxon>Metazoa</taxon>
        <taxon>Ecdysozoa</taxon>
        <taxon>Nematoda</taxon>
        <taxon>Chromadorea</taxon>
        <taxon>Rhabditida</taxon>
        <taxon>Rhabditina</taxon>
        <taxon>Diplogasteromorpha</taxon>
        <taxon>Diplogasteroidea</taxon>
        <taxon>Neodiplogasteridae</taxon>
        <taxon>Pristionchus</taxon>
    </lineage>
</organism>
<feature type="non-terminal residue" evidence="2">
    <location>
        <position position="216"/>
    </location>
</feature>
<proteinExistence type="predicted"/>
<dbReference type="EMBL" id="BTRK01000001">
    <property type="protein sequence ID" value="GMR30729.1"/>
    <property type="molecule type" value="Genomic_DNA"/>
</dbReference>
<feature type="chain" id="PRO_5042942825" evidence="1">
    <location>
        <begin position="18"/>
        <end position="216"/>
    </location>
</feature>
<gene>
    <name evidence="2" type="ORF">PMAYCL1PPCAC_00924</name>
</gene>
<feature type="signal peptide" evidence="1">
    <location>
        <begin position="1"/>
        <end position="17"/>
    </location>
</feature>
<evidence type="ECO:0000313" key="3">
    <source>
        <dbReference type="Proteomes" id="UP001328107"/>
    </source>
</evidence>
<evidence type="ECO:0000256" key="1">
    <source>
        <dbReference type="SAM" id="SignalP"/>
    </source>
</evidence>
<keyword evidence="3" id="KW-1185">Reference proteome</keyword>
<dbReference type="Proteomes" id="UP001328107">
    <property type="component" value="Unassembled WGS sequence"/>
</dbReference>
<comment type="caution">
    <text evidence="2">The sequence shown here is derived from an EMBL/GenBank/DDBJ whole genome shotgun (WGS) entry which is preliminary data.</text>
</comment>